<organism evidence="4 5">
    <name type="scientific">Colletotrichum kahawae</name>
    <name type="common">Coffee berry disease fungus</name>
    <dbReference type="NCBI Taxonomy" id="34407"/>
    <lineage>
        <taxon>Eukaryota</taxon>
        <taxon>Fungi</taxon>
        <taxon>Dikarya</taxon>
        <taxon>Ascomycota</taxon>
        <taxon>Pezizomycotina</taxon>
        <taxon>Sordariomycetes</taxon>
        <taxon>Hypocreomycetidae</taxon>
        <taxon>Glomerellales</taxon>
        <taxon>Glomerellaceae</taxon>
        <taxon>Colletotrichum</taxon>
        <taxon>Colletotrichum gloeosporioides species complex</taxon>
    </lineage>
</organism>
<keyword evidence="1" id="KW-0808">Transferase</keyword>
<dbReference type="GO" id="GO:0016740">
    <property type="term" value="F:transferase activity"/>
    <property type="evidence" value="ECO:0007669"/>
    <property type="project" value="UniProtKB-KW"/>
</dbReference>
<dbReference type="Proteomes" id="UP001281614">
    <property type="component" value="Unassembled WGS sequence"/>
</dbReference>
<reference evidence="4" key="1">
    <citation type="submission" date="2023-02" db="EMBL/GenBank/DDBJ databases">
        <title>Colletotrichum kahawae CIFC_Que2 genome sequencing and assembly.</title>
        <authorList>
            <person name="Baroncelli R."/>
        </authorList>
    </citation>
    <scope>NUCLEOTIDE SEQUENCE</scope>
    <source>
        <strain evidence="4">CIFC_Que2</strain>
    </source>
</reference>
<dbReference type="CDD" id="cd11296">
    <property type="entry name" value="O-FucT_like"/>
    <property type="match status" value="1"/>
</dbReference>
<keyword evidence="2" id="KW-0294">Fucose metabolism</keyword>
<dbReference type="InterPro" id="IPR019378">
    <property type="entry name" value="GDP-Fuc_O-FucTrfase"/>
</dbReference>
<keyword evidence="3" id="KW-0119">Carbohydrate metabolism</keyword>
<evidence type="ECO:0000313" key="5">
    <source>
        <dbReference type="Proteomes" id="UP001281614"/>
    </source>
</evidence>
<dbReference type="Gene3D" id="3.40.50.11350">
    <property type="match status" value="1"/>
</dbReference>
<gene>
    <name evidence="4" type="ORF">CKAH01_03680</name>
</gene>
<protein>
    <recommendedName>
        <fullName evidence="6">Alternative oxidase</fullName>
    </recommendedName>
</protein>
<keyword evidence="5" id="KW-1185">Reference proteome</keyword>
<dbReference type="EMBL" id="VYYT01000046">
    <property type="protein sequence ID" value="KAK2774447.1"/>
    <property type="molecule type" value="Genomic_DNA"/>
</dbReference>
<dbReference type="Pfam" id="PF10250">
    <property type="entry name" value="O-FucT"/>
    <property type="match status" value="1"/>
</dbReference>
<name>A0AAD9YQK4_COLKA</name>
<sequence>MLPSISPSVRGPLAAAGVLIFIWIVALSTAESHLLREIVGYKDGSSSSSSSSGGAGGWTSGLGHHLFGSPSPGSKYDDADLALMETCNKTQWTEGLWLSCHSDCGPNKKSICGGLNNARNRLQICLRLAIDIGAGVSFPYVTKRNEGVWAMTDSEAICPDVWWDMERLKERMAERCPSLRINSCAEDPEGMSQELNIPSRHYMERPHFNETWRMLVNDTLKENNVTLSNVTEQNQLLLRYSDSHVAWSYRDSREILTLRKALFNALSFNRTLLAIGEELALSEGLYGGNFIGIHLRGENDWPARWGTPERQMEQHAGEVRKTNEEADEPTKTVYVSCADRAVIQKFRDIMAVDNYTVTDKWTLFADQPEKLELVESLPFDEKAIVEYAVLLKGRYFQGNLISTMSSLVAYARTRDQPEEYFSTYIYPNTIKWGIDRYYNEPFTMRGDKHTKEFVISGQDIMDAFP</sequence>
<proteinExistence type="predicted"/>
<dbReference type="AlphaFoldDB" id="A0AAD9YQK4"/>
<comment type="caution">
    <text evidence="4">The sequence shown here is derived from an EMBL/GenBank/DDBJ whole genome shotgun (WGS) entry which is preliminary data.</text>
</comment>
<evidence type="ECO:0000256" key="1">
    <source>
        <dbReference type="ARBA" id="ARBA00022679"/>
    </source>
</evidence>
<evidence type="ECO:0000256" key="3">
    <source>
        <dbReference type="ARBA" id="ARBA00023277"/>
    </source>
</evidence>
<evidence type="ECO:0008006" key="6">
    <source>
        <dbReference type="Google" id="ProtNLM"/>
    </source>
</evidence>
<evidence type="ECO:0000256" key="2">
    <source>
        <dbReference type="ARBA" id="ARBA00023253"/>
    </source>
</evidence>
<accession>A0AAD9YQK4</accession>
<dbReference type="GO" id="GO:0006004">
    <property type="term" value="P:fucose metabolic process"/>
    <property type="evidence" value="ECO:0007669"/>
    <property type="project" value="UniProtKB-KW"/>
</dbReference>
<evidence type="ECO:0000313" key="4">
    <source>
        <dbReference type="EMBL" id="KAK2774447.1"/>
    </source>
</evidence>